<dbReference type="Pfam" id="PF26640">
    <property type="entry name" value="DUF8212"/>
    <property type="match status" value="1"/>
</dbReference>
<dbReference type="STRING" id="983964.A0A2T3ZY54"/>
<keyword evidence="3" id="KW-1185">Reference proteome</keyword>
<organism evidence="2 3">
    <name type="scientific">Trichoderma harzianum CBS 226.95</name>
    <dbReference type="NCBI Taxonomy" id="983964"/>
    <lineage>
        <taxon>Eukaryota</taxon>
        <taxon>Fungi</taxon>
        <taxon>Dikarya</taxon>
        <taxon>Ascomycota</taxon>
        <taxon>Pezizomycotina</taxon>
        <taxon>Sordariomycetes</taxon>
        <taxon>Hypocreomycetidae</taxon>
        <taxon>Hypocreales</taxon>
        <taxon>Hypocreaceae</taxon>
        <taxon>Trichoderma</taxon>
    </lineage>
</organism>
<dbReference type="Pfam" id="PF00550">
    <property type="entry name" value="PP-binding"/>
    <property type="match status" value="1"/>
</dbReference>
<accession>A0A2T3ZY54</accession>
<dbReference type="InterPro" id="IPR009081">
    <property type="entry name" value="PP-bd_ACP"/>
</dbReference>
<evidence type="ECO:0000313" key="2">
    <source>
        <dbReference type="EMBL" id="PTB49663.1"/>
    </source>
</evidence>
<dbReference type="InterPro" id="IPR036736">
    <property type="entry name" value="ACP-like_sf"/>
</dbReference>
<dbReference type="AlphaFoldDB" id="A0A2T3ZY54"/>
<dbReference type="Proteomes" id="UP000241690">
    <property type="component" value="Unassembled WGS sequence"/>
</dbReference>
<dbReference type="Pfam" id="PF06985">
    <property type="entry name" value="HET"/>
    <property type="match status" value="1"/>
</dbReference>
<reference evidence="2 3" key="1">
    <citation type="submission" date="2016-07" db="EMBL/GenBank/DDBJ databases">
        <title>Multiple horizontal gene transfer events from other fungi enriched the ability of initially mycotrophic Trichoderma (Ascomycota) to feed on dead plant biomass.</title>
        <authorList>
            <consortium name="DOE Joint Genome Institute"/>
            <person name="Aerts A."/>
            <person name="Atanasova L."/>
            <person name="Chenthamara K."/>
            <person name="Zhang J."/>
            <person name="Grujic M."/>
            <person name="Henrissat B."/>
            <person name="Kuo A."/>
            <person name="Salamov A."/>
            <person name="Lipzen A."/>
            <person name="Labutti K."/>
            <person name="Barry K."/>
            <person name="Miao Y."/>
            <person name="Rahimi M.J."/>
            <person name="Shen Q."/>
            <person name="Grigoriev I.V."/>
            <person name="Kubicek C.P."/>
            <person name="Druzhinina I.S."/>
        </authorList>
    </citation>
    <scope>NUCLEOTIDE SEQUENCE [LARGE SCALE GENOMIC DNA]</scope>
    <source>
        <strain evidence="2 3">CBS 226.95</strain>
    </source>
</reference>
<dbReference type="InterPro" id="IPR058525">
    <property type="entry name" value="DUF8212"/>
</dbReference>
<evidence type="ECO:0000313" key="3">
    <source>
        <dbReference type="Proteomes" id="UP000241690"/>
    </source>
</evidence>
<dbReference type="EMBL" id="KZ679691">
    <property type="protein sequence ID" value="PTB49663.1"/>
    <property type="molecule type" value="Genomic_DNA"/>
</dbReference>
<sequence length="664" mass="75249">MRLLSAKTQKLVEFFGDAIPPYAILSHTWEAEEITFQDITQGHSYRESKKGWAKVIKCCQQAIKDDFEFVWIDTCCIDKSSSAELQEAINSMFKWYEMSLECYVYISDLNHPGLNAEPQEIKETLARYTWSRWFTRGWTLQELLAPASVRFFDSAWLEFGDKISLREQIAKATGISQQVLVDSVIDVRRAMDFISIAQRMSWVSRRTTTREEDIAYCLLGIFDVNMPLLYGEGPKAFQRLQEEIIKKSDDQSILAWGFGCEDRTLWKVSTALAQSPLDFLRCGEMVSTGAAAPGDGFSMSQRGLRIDLPVLGDFNDGDIVYCLLNCTLTAKSTKGVTTRLLAVPLARCTSRADGAKPKLDEYYRLCNRIPHWVEESEVAASKRMTLYMPSFYRHGDVIRPRLNCRLELGSLPPGYFIAGMFPPERSMNSLLHLTLHNDNGTTYLIVHIATTLQQPGYLVVIKCRLDSSHDDPASSGALYQEKSSPDNLDSSKYLLPLNRAKLKELIIECIAVVFHLEKSQVNGMSSLLELGIDSLTTVVLQYQLEERIGIEFPVDILFGSKTVKDVEHKLRFAMQSHFRNSLVLQKGQVKIPLCEIDSPQFAIVEVAPNASLIQLLERADLFNTAQYTNNTFEAVLQLSENLSLKANFRNHRIERSLTLKFINA</sequence>
<gene>
    <name evidence="2" type="ORF">M431DRAFT_512802</name>
</gene>
<dbReference type="SUPFAM" id="SSF47336">
    <property type="entry name" value="ACP-like"/>
    <property type="match status" value="1"/>
</dbReference>
<dbReference type="GeneID" id="36628477"/>
<dbReference type="Gene3D" id="1.10.1200.10">
    <property type="entry name" value="ACP-like"/>
    <property type="match status" value="1"/>
</dbReference>
<feature type="domain" description="Carrier" evidence="1">
    <location>
        <begin position="500"/>
        <end position="574"/>
    </location>
</feature>
<dbReference type="InterPro" id="IPR010730">
    <property type="entry name" value="HET"/>
</dbReference>
<dbReference type="PANTHER" id="PTHR10622:SF10">
    <property type="entry name" value="HET DOMAIN-CONTAINING PROTEIN"/>
    <property type="match status" value="1"/>
</dbReference>
<dbReference type="PANTHER" id="PTHR10622">
    <property type="entry name" value="HET DOMAIN-CONTAINING PROTEIN"/>
    <property type="match status" value="1"/>
</dbReference>
<evidence type="ECO:0000259" key="1">
    <source>
        <dbReference type="PROSITE" id="PS50075"/>
    </source>
</evidence>
<proteinExistence type="predicted"/>
<dbReference type="PROSITE" id="PS50075">
    <property type="entry name" value="CARRIER"/>
    <property type="match status" value="1"/>
</dbReference>
<protein>
    <recommendedName>
        <fullName evidence="1">Carrier domain-containing protein</fullName>
    </recommendedName>
</protein>
<name>A0A2T3ZY54_TRIHA</name>
<dbReference type="RefSeq" id="XP_024769340.1">
    <property type="nucleotide sequence ID" value="XM_024919908.1"/>
</dbReference>